<gene>
    <name evidence="1" type="ORF">Q4Q39_08900</name>
</gene>
<organism evidence="1 2">
    <name type="scientific">Flavivirga amylovorans</name>
    <dbReference type="NCBI Taxonomy" id="870486"/>
    <lineage>
        <taxon>Bacteria</taxon>
        <taxon>Pseudomonadati</taxon>
        <taxon>Bacteroidota</taxon>
        <taxon>Flavobacteriia</taxon>
        <taxon>Flavobacteriales</taxon>
        <taxon>Flavobacteriaceae</taxon>
        <taxon>Flavivirga</taxon>
    </lineage>
</organism>
<name>A0ABT8X0N9_9FLAO</name>
<dbReference type="EMBL" id="JAUOEM010000003">
    <property type="protein sequence ID" value="MDO5987512.1"/>
    <property type="molecule type" value="Genomic_DNA"/>
</dbReference>
<evidence type="ECO:0000313" key="1">
    <source>
        <dbReference type="EMBL" id="MDO5987512.1"/>
    </source>
</evidence>
<keyword evidence="2" id="KW-1185">Reference proteome</keyword>
<dbReference type="Proteomes" id="UP001176891">
    <property type="component" value="Unassembled WGS sequence"/>
</dbReference>
<comment type="caution">
    <text evidence="1">The sequence shown here is derived from an EMBL/GenBank/DDBJ whole genome shotgun (WGS) entry which is preliminary data.</text>
</comment>
<dbReference type="PANTHER" id="PTHR30619">
    <property type="entry name" value="DNA INTERNALIZATION/COMPETENCE PROTEIN COMEC/REC2"/>
    <property type="match status" value="1"/>
</dbReference>
<dbReference type="InterPro" id="IPR052159">
    <property type="entry name" value="Competence_DNA_uptake"/>
</dbReference>
<dbReference type="InterPro" id="IPR036866">
    <property type="entry name" value="RibonucZ/Hydroxyglut_hydro"/>
</dbReference>
<protein>
    <recommendedName>
        <fullName evidence="3">MBL fold metallo-hydrolase</fullName>
    </recommendedName>
</protein>
<dbReference type="SUPFAM" id="SSF56281">
    <property type="entry name" value="Metallo-hydrolase/oxidoreductase"/>
    <property type="match status" value="1"/>
</dbReference>
<dbReference type="RefSeq" id="WP_303282074.1">
    <property type="nucleotide sequence ID" value="NZ_BAABCZ010000010.1"/>
</dbReference>
<reference evidence="1" key="1">
    <citation type="submission" date="2023-07" db="EMBL/GenBank/DDBJ databases">
        <title>Two novel species in the genus Flavivirga.</title>
        <authorList>
            <person name="Kwon K."/>
        </authorList>
    </citation>
    <scope>NUCLEOTIDE SEQUENCE</scope>
    <source>
        <strain evidence="1">KACC 14157</strain>
    </source>
</reference>
<accession>A0ABT8X0N9</accession>
<evidence type="ECO:0008006" key="3">
    <source>
        <dbReference type="Google" id="ProtNLM"/>
    </source>
</evidence>
<proteinExistence type="predicted"/>
<sequence length="625" mass="70763">MATGWIRAYSEEKAAINTTNYYKRKQQQAEFRKKFKTEFKEEAKTSSTTIQEIGWGRTVDLPNGLSKTTWTRIKYNGKIGYLKSDHVVEIAYVDRKRSNAKYPFSTTFTTSRNRKKTLLWGDTVQIIAKNSTTYDIRARGHFGKIKKSDLTIDALLEFYFIDVAQGDGVLMITPDKKHMLIDGGLQRKSQQTGKNAADFVDWKFFSDYGDFKVRLDSMMASHSDTDHFGGLHDLVKESELADRELDSDSVDVKTLHHPGLSRWTKNANAPLPHRDGLGMVDENYFVQLLGNRDDAEAAVNWNSEEKLSGPWRSFIKDVLKNSKRTNFERVGVQLEDLKSGKNLPELWKSSKHDYSVKVLGPVTKIVNQKIGLKDIGDKGKNSNGHSICLRVDYKNARILLTGDLNKASMDWLMKSYGDRMGQWACDVAKACHHGSDDISYRFLEELKPAATIISSGDAEGHAHPKPEIVSASALTGFVSIDRNNDKLLTPLVYMTEIERSVSLGALNTIEIKKFPSNGDGSLANGSVLGRNLDEMSKELRDSIEDHVRDTEEKMASNDIRVDFHLSMPIVPFGTRTTDKRAWRSRIMEKNHYGLVNVRTDGETIMCATLNETEKKWIIHHFSARF</sequence>
<evidence type="ECO:0000313" key="2">
    <source>
        <dbReference type="Proteomes" id="UP001176891"/>
    </source>
</evidence>
<dbReference type="Gene3D" id="3.60.15.10">
    <property type="entry name" value="Ribonuclease Z/Hydroxyacylglutathione hydrolase-like"/>
    <property type="match status" value="1"/>
</dbReference>
<dbReference type="PANTHER" id="PTHR30619:SF1">
    <property type="entry name" value="RECOMBINATION PROTEIN 2"/>
    <property type="match status" value="1"/>
</dbReference>